<evidence type="ECO:0000313" key="3">
    <source>
        <dbReference type="EMBL" id="KAK7955704.1"/>
    </source>
</evidence>
<dbReference type="Gene3D" id="3.40.50.1820">
    <property type="entry name" value="alpha/beta hydrolase"/>
    <property type="match status" value="1"/>
</dbReference>
<dbReference type="InterPro" id="IPR029058">
    <property type="entry name" value="AB_hydrolase_fold"/>
</dbReference>
<reference evidence="3 4" key="1">
    <citation type="submission" date="2023-01" db="EMBL/GenBank/DDBJ databases">
        <title>Analysis of 21 Apiospora genomes using comparative genomics revels a genus with tremendous synthesis potential of carbohydrate active enzymes and secondary metabolites.</title>
        <authorList>
            <person name="Sorensen T."/>
        </authorList>
    </citation>
    <scope>NUCLEOTIDE SEQUENCE [LARGE SCALE GENOMIC DNA]</scope>
    <source>
        <strain evidence="3 4">CBS 24483</strain>
    </source>
</reference>
<protein>
    <submittedName>
        <fullName evidence="3">Alpha/Beta hydrolase protein</fullName>
    </submittedName>
</protein>
<name>A0ABR1QG41_9PEZI</name>
<dbReference type="EMBL" id="JAQQWE010000004">
    <property type="protein sequence ID" value="KAK7955704.1"/>
    <property type="molecule type" value="Genomic_DNA"/>
</dbReference>
<dbReference type="GeneID" id="92074210"/>
<gene>
    <name evidence="3" type="ORF">PG986_004926</name>
</gene>
<dbReference type="Pfam" id="PF07859">
    <property type="entry name" value="Abhydrolase_3"/>
    <property type="match status" value="1"/>
</dbReference>
<keyword evidence="4" id="KW-1185">Reference proteome</keyword>
<sequence length="341" mass="37549">MALQRFVGDLLRSLRLHAFVFVFRILLRWRTAAHIRRDSAVLPLAEAGVRQKRVQVPSRDPGRTILAHLYLPLRPDEDGRPLPVLVNWHGSGFVFPLHGTDAYFCTRMARDCGLAVLDADYRKAPEHPCPAAIDDAEDALRWVASSASSSPSNFNLDSSRVAVSGFSAGGHIAAAAASHLRKKLEKDLDIAMLLSIYAPSPSLRAHAPWILRMFADAYAPDPASRTDPAVSPGFADAEAYPQTTAFLTCEGDNLRWEIEALVARLREVEGGPEGNEGDGGKKREVHYKMLEGVCHAFDKGIKEDGGGSLPWTRREEAYAWAAELLKDALHPKQWDGARIAR</sequence>
<proteinExistence type="predicted"/>
<dbReference type="PANTHER" id="PTHR48081:SF8">
    <property type="entry name" value="ALPHA_BETA HYDROLASE FOLD-3 DOMAIN-CONTAINING PROTEIN-RELATED"/>
    <property type="match status" value="1"/>
</dbReference>
<accession>A0ABR1QG41</accession>
<organism evidence="3 4">
    <name type="scientific">Apiospora aurea</name>
    <dbReference type="NCBI Taxonomy" id="335848"/>
    <lineage>
        <taxon>Eukaryota</taxon>
        <taxon>Fungi</taxon>
        <taxon>Dikarya</taxon>
        <taxon>Ascomycota</taxon>
        <taxon>Pezizomycotina</taxon>
        <taxon>Sordariomycetes</taxon>
        <taxon>Xylariomycetidae</taxon>
        <taxon>Amphisphaeriales</taxon>
        <taxon>Apiosporaceae</taxon>
        <taxon>Apiospora</taxon>
    </lineage>
</organism>
<evidence type="ECO:0000313" key="4">
    <source>
        <dbReference type="Proteomes" id="UP001391051"/>
    </source>
</evidence>
<dbReference type="RefSeq" id="XP_066701010.1">
    <property type="nucleotide sequence ID" value="XM_066841148.1"/>
</dbReference>
<dbReference type="Proteomes" id="UP001391051">
    <property type="component" value="Unassembled WGS sequence"/>
</dbReference>
<evidence type="ECO:0000259" key="2">
    <source>
        <dbReference type="Pfam" id="PF07859"/>
    </source>
</evidence>
<dbReference type="SUPFAM" id="SSF53474">
    <property type="entry name" value="alpha/beta-Hydrolases"/>
    <property type="match status" value="1"/>
</dbReference>
<dbReference type="GO" id="GO:0016787">
    <property type="term" value="F:hydrolase activity"/>
    <property type="evidence" value="ECO:0007669"/>
    <property type="project" value="UniProtKB-KW"/>
</dbReference>
<keyword evidence="1 3" id="KW-0378">Hydrolase</keyword>
<dbReference type="PANTHER" id="PTHR48081">
    <property type="entry name" value="AB HYDROLASE SUPERFAMILY PROTEIN C4A8.06C"/>
    <property type="match status" value="1"/>
</dbReference>
<feature type="domain" description="Alpha/beta hydrolase fold-3" evidence="2">
    <location>
        <begin position="85"/>
        <end position="297"/>
    </location>
</feature>
<comment type="caution">
    <text evidence="3">The sequence shown here is derived from an EMBL/GenBank/DDBJ whole genome shotgun (WGS) entry which is preliminary data.</text>
</comment>
<dbReference type="InterPro" id="IPR013094">
    <property type="entry name" value="AB_hydrolase_3"/>
</dbReference>
<dbReference type="InterPro" id="IPR050300">
    <property type="entry name" value="GDXG_lipolytic_enzyme"/>
</dbReference>
<evidence type="ECO:0000256" key="1">
    <source>
        <dbReference type="ARBA" id="ARBA00022801"/>
    </source>
</evidence>